<sequence length="540" mass="62430">MLNYCCSYRCFLLWRPTVTDAHRRKLPIGIQTFSDIREGNYYYVDKTPHIERLVNQNKYYFLSRPRRFGKSLLLDTLRCLFEGRQALFEGLYLHDRWDWQQRYPVIRISFADGVMQGREGLDERIREQLRVQRERLGITHHHKTDIPGEFSALIRAAHQQSGQRVVILIDEYDKPILDNILAPERARELREGLKNLYSVLKDADPHLHFVLLTGVSKFSKVSLFSGLNNLRDITLSPDYATLCGYTDDDIDTVFEPELSGLDRQEIKQWYNGYRWGGREVTSVYNPFDVLLLFQEQEFGPYWFESATPTFLVDILKQRGVFTPRLETLQAKAQLLGRFDVDDITTEGLLFQTGYITIKDVQEPMLGYRLYTLGFPNREVESSLNDLLLPVLGINTSDAQTYQLALFDTFQRHDLAALEAHLKALYAGLPHDWYRNNPIAKYEGHYASVFYSHFAALGLDVTVEDASHHGKVDMSVDFGGHIYLFEFKVVEQLPEGKALEQIKHKGYADKHRASGKPIHLIGVEFSSVERQIVAFEVETLA</sequence>
<dbReference type="EMBL" id="AOPO01000003">
    <property type="protein sequence ID" value="ELY22069.1"/>
    <property type="molecule type" value="Genomic_DNA"/>
</dbReference>
<name>L9UB42_9GAMM</name>
<organism evidence="2 3">
    <name type="scientific">Vreelandella titanicae BH1</name>
    <dbReference type="NCBI Taxonomy" id="1204738"/>
    <lineage>
        <taxon>Bacteria</taxon>
        <taxon>Pseudomonadati</taxon>
        <taxon>Pseudomonadota</taxon>
        <taxon>Gammaproteobacteria</taxon>
        <taxon>Oceanospirillales</taxon>
        <taxon>Halomonadaceae</taxon>
        <taxon>Vreelandella</taxon>
    </lineage>
</organism>
<gene>
    <name evidence="2" type="ORF">HALTITAN_1209</name>
</gene>
<evidence type="ECO:0000259" key="1">
    <source>
        <dbReference type="Pfam" id="PF09820"/>
    </source>
</evidence>
<dbReference type="SUPFAM" id="SSF52540">
    <property type="entry name" value="P-loop containing nucleoside triphosphate hydrolases"/>
    <property type="match status" value="1"/>
</dbReference>
<dbReference type="PANTHER" id="PTHR34825:SF1">
    <property type="entry name" value="AAA-ATPASE-LIKE DOMAIN-CONTAINING PROTEIN"/>
    <property type="match status" value="1"/>
</dbReference>
<evidence type="ECO:0000313" key="3">
    <source>
        <dbReference type="Proteomes" id="UP000011651"/>
    </source>
</evidence>
<dbReference type="RefSeq" id="WP_009286899.1">
    <property type="nucleotide sequence ID" value="NZ_AOPO01000003.1"/>
</dbReference>
<dbReference type="Pfam" id="PF08011">
    <property type="entry name" value="PDDEXK_9"/>
    <property type="match status" value="1"/>
</dbReference>
<evidence type="ECO:0000313" key="2">
    <source>
        <dbReference type="EMBL" id="ELY22069.1"/>
    </source>
</evidence>
<accession>L9UB42</accession>
<dbReference type="Gene3D" id="3.40.50.300">
    <property type="entry name" value="P-loop containing nucleotide triphosphate hydrolases"/>
    <property type="match status" value="1"/>
</dbReference>
<dbReference type="AlphaFoldDB" id="L9UB42"/>
<dbReference type="InterPro" id="IPR018631">
    <property type="entry name" value="AAA-ATPase-like_dom"/>
</dbReference>
<protein>
    <submittedName>
        <fullName evidence="2">AAA-ATPase-like domain containing protein</fullName>
    </submittedName>
</protein>
<feature type="domain" description="AAA-ATPase-like" evidence="1">
    <location>
        <begin position="27"/>
        <end position="224"/>
    </location>
</feature>
<dbReference type="Proteomes" id="UP000011651">
    <property type="component" value="Unassembled WGS sequence"/>
</dbReference>
<reference evidence="2 3" key="1">
    <citation type="journal article" date="2013" name="Genome Announc.">
        <title>Draft Genome of the Marine Gammaproteobacterium Halomonas titanicae.</title>
        <authorList>
            <person name="Sanchez-Porro C."/>
            <person name="de la Haba R.R."/>
            <person name="Cruz-Hernandez N."/>
            <person name="Gonzalez J.M."/>
            <person name="Reyes-Guirao C."/>
            <person name="Navarro-Sampedro L."/>
            <person name="Carballo M."/>
            <person name="Ventosa A."/>
        </authorList>
    </citation>
    <scope>NUCLEOTIDE SEQUENCE [LARGE SCALE GENOMIC DNA]</scope>
    <source>
        <strain evidence="2 3">BH1</strain>
    </source>
</reference>
<proteinExistence type="predicted"/>
<dbReference type="InterPro" id="IPR012547">
    <property type="entry name" value="PDDEXK_9"/>
</dbReference>
<comment type="caution">
    <text evidence="2">The sequence shown here is derived from an EMBL/GenBank/DDBJ whole genome shotgun (WGS) entry which is preliminary data.</text>
</comment>
<dbReference type="Pfam" id="PF09820">
    <property type="entry name" value="AAA-ATPase_like"/>
    <property type="match status" value="1"/>
</dbReference>
<dbReference type="PANTHER" id="PTHR34825">
    <property type="entry name" value="CONSERVED PROTEIN, WITH A WEAK D-GALACTARATE DEHYDRATASE/ALTRONATE HYDROLASE DOMAIN"/>
    <property type="match status" value="1"/>
</dbReference>
<dbReference type="InterPro" id="IPR027417">
    <property type="entry name" value="P-loop_NTPase"/>
</dbReference>
<dbReference type="PATRIC" id="fig|1204738.3.peg.1823"/>